<dbReference type="InterPro" id="IPR024442">
    <property type="entry name" value="Transposase_Zn_ribbon"/>
</dbReference>
<dbReference type="Pfam" id="PF12760">
    <property type="entry name" value="Zn_ribbon_IS1595"/>
    <property type="match status" value="1"/>
</dbReference>
<gene>
    <name evidence="2" type="ORF">MBEBAB_2691</name>
</gene>
<reference evidence="3" key="1">
    <citation type="journal article" date="2013" name="Genome Announc.">
        <title>Draft Genome Sequence of the Dimorphic Prosthecate Bacterium Brevundimonas abyssalis TAR-001T.</title>
        <authorList>
            <person name="Tsubouchi T."/>
            <person name="Nishi S."/>
            <person name="Usui K."/>
            <person name="Shimane Y."/>
            <person name="Takaki Y."/>
            <person name="Maruyama T."/>
            <person name="Hatada Y."/>
        </authorList>
    </citation>
    <scope>NUCLEOTIDE SEQUENCE [LARGE SCALE GENOMIC DNA]</scope>
    <source>
        <strain evidence="3">TAR-001</strain>
    </source>
</reference>
<organism evidence="2 3">
    <name type="scientific">Brevundimonas abyssalis TAR-001</name>
    <dbReference type="NCBI Taxonomy" id="1391729"/>
    <lineage>
        <taxon>Bacteria</taxon>
        <taxon>Pseudomonadati</taxon>
        <taxon>Pseudomonadota</taxon>
        <taxon>Alphaproteobacteria</taxon>
        <taxon>Caulobacterales</taxon>
        <taxon>Caulobacteraceae</taxon>
        <taxon>Brevundimonas</taxon>
    </lineage>
</organism>
<dbReference type="AlphaFoldDB" id="A0A8E0NDS3"/>
<feature type="domain" description="ISXO2-like transposase" evidence="1">
    <location>
        <begin position="138"/>
        <end position="286"/>
    </location>
</feature>
<protein>
    <submittedName>
        <fullName evidence="2">ISSpo8, transposase</fullName>
    </submittedName>
</protein>
<dbReference type="EMBL" id="BATC01000074">
    <property type="protein sequence ID" value="GAD60441.1"/>
    <property type="molecule type" value="Genomic_DNA"/>
</dbReference>
<dbReference type="NCBIfam" id="NF033547">
    <property type="entry name" value="transpos_IS1595"/>
    <property type="match status" value="1"/>
</dbReference>
<dbReference type="PANTHER" id="PTHR47163:SF2">
    <property type="entry name" value="SI:DKEY-17M8.2"/>
    <property type="match status" value="1"/>
</dbReference>
<accession>A0A8E0NDS3</accession>
<name>A0A8E0NDS3_9CAUL</name>
<dbReference type="Pfam" id="PF12762">
    <property type="entry name" value="DDE_Tnp_IS1595"/>
    <property type="match status" value="1"/>
</dbReference>
<sequence>MSVLSKPYFHDEAAAFAFVEGIIWGNEPSCPHCGVVGKVYDLKGVRSKASKKNPEGVERHGLKKCAACRKQFTVRVGTIFEESHLPLHKWLQAIYLMCSSKKGISAKQLERTLEVTYKTAWFLAHRIREAMRSGEFAPFGAGGGMVEADETFIGREPGAKPGRKDAHKKNRVLSLIDRETGRARSFVVDNFKAETLVPIIEANIAREAILMTDEAHHYRQIGLTFAGHERVNHGRDEYVRLGAPTIHTNTVEGFYSIFKRGMKGVYQHCSKKHLHRYMAEFDFRYSNRSALGCEDVERAERALKGIVGKRLTYKGPDCRTEAAA</sequence>
<comment type="caution">
    <text evidence="2">The sequence shown here is derived from an EMBL/GenBank/DDBJ whole genome shotgun (WGS) entry which is preliminary data.</text>
</comment>
<proteinExistence type="predicted"/>
<dbReference type="SMART" id="SM01126">
    <property type="entry name" value="DDE_Tnp_IS1595"/>
    <property type="match status" value="1"/>
</dbReference>
<dbReference type="Proteomes" id="UP000016569">
    <property type="component" value="Unassembled WGS sequence"/>
</dbReference>
<keyword evidence="3" id="KW-1185">Reference proteome</keyword>
<dbReference type="PANTHER" id="PTHR47163">
    <property type="entry name" value="DDE_TNP_IS1595 DOMAIN-CONTAINING PROTEIN"/>
    <property type="match status" value="1"/>
</dbReference>
<dbReference type="OrthoDB" id="271821at2"/>
<dbReference type="InterPro" id="IPR053164">
    <property type="entry name" value="IS1016-like_transposase"/>
</dbReference>
<evidence type="ECO:0000259" key="1">
    <source>
        <dbReference type="SMART" id="SM01126"/>
    </source>
</evidence>
<evidence type="ECO:0000313" key="3">
    <source>
        <dbReference type="Proteomes" id="UP000016569"/>
    </source>
</evidence>
<evidence type="ECO:0000313" key="2">
    <source>
        <dbReference type="EMBL" id="GAD60441.1"/>
    </source>
</evidence>
<dbReference type="RefSeq" id="WP_021698535.1">
    <property type="nucleotide sequence ID" value="NZ_BATC01000074.1"/>
</dbReference>
<dbReference type="InterPro" id="IPR024445">
    <property type="entry name" value="Tnp_ISXO2-like"/>
</dbReference>